<evidence type="ECO:0000313" key="2">
    <source>
        <dbReference type="Proteomes" id="UP001060215"/>
    </source>
</evidence>
<name>A0ACC0IJA2_9ERIC</name>
<protein>
    <submittedName>
        <fullName evidence="1">O-acyltransferase WSD1</fullName>
    </submittedName>
</protein>
<evidence type="ECO:0000313" key="1">
    <source>
        <dbReference type="EMBL" id="KAI8025889.1"/>
    </source>
</evidence>
<dbReference type="Proteomes" id="UP001060215">
    <property type="component" value="Chromosome 3"/>
</dbReference>
<organism evidence="1 2">
    <name type="scientific">Camellia lanceoleosa</name>
    <dbReference type="NCBI Taxonomy" id="1840588"/>
    <lineage>
        <taxon>Eukaryota</taxon>
        <taxon>Viridiplantae</taxon>
        <taxon>Streptophyta</taxon>
        <taxon>Embryophyta</taxon>
        <taxon>Tracheophyta</taxon>
        <taxon>Spermatophyta</taxon>
        <taxon>Magnoliopsida</taxon>
        <taxon>eudicotyledons</taxon>
        <taxon>Gunneridae</taxon>
        <taxon>Pentapetalae</taxon>
        <taxon>asterids</taxon>
        <taxon>Ericales</taxon>
        <taxon>Theaceae</taxon>
        <taxon>Camellia</taxon>
    </lineage>
</organism>
<sequence length="328" mass="36451">MDSVKGLRWRKQVLKPIVTNTKPEIDNGGAGGGNTVEVVDEKQGGAMKLVQTKVNLDNHIMVPTLDPNMPSLENFIEDYISNLSTTTISTSKPMWDLHLLNLKTATAEAVNRWSSVGSGSSSDRWWWQWLTTVWVGLRVVCNTLVDVVMFMATALYLKDTRTPLKGPLGLEFTPRRFVYRTVSLDDMKVVKNAMNMTINDVALAITQAGLSRYLNRRYGLLCWTGFLLLSSGLVSFSFALLTASALSPRVITHTTMCFSNLVGPLEEITFYGHPLAYYVNKMTIVLSVDESTVPDPHQLCDDLEESLKLVKDAVQARGLINDDTVAQD</sequence>
<gene>
    <name evidence="1" type="ORF">LOK49_LG02G00138</name>
</gene>
<accession>A0ACC0IJA2</accession>
<comment type="caution">
    <text evidence="1">The sequence shown here is derived from an EMBL/GenBank/DDBJ whole genome shotgun (WGS) entry which is preliminary data.</text>
</comment>
<reference evidence="1 2" key="1">
    <citation type="journal article" date="2022" name="Plant J.">
        <title>Chromosome-level genome of Camellia lanceoleosa provides a valuable resource for understanding genome evolution and self-incompatibility.</title>
        <authorList>
            <person name="Gong W."/>
            <person name="Xiao S."/>
            <person name="Wang L."/>
            <person name="Liao Z."/>
            <person name="Chang Y."/>
            <person name="Mo W."/>
            <person name="Hu G."/>
            <person name="Li W."/>
            <person name="Zhao G."/>
            <person name="Zhu H."/>
            <person name="Hu X."/>
            <person name="Ji K."/>
            <person name="Xiang X."/>
            <person name="Song Q."/>
            <person name="Yuan D."/>
            <person name="Jin S."/>
            <person name="Zhang L."/>
        </authorList>
    </citation>
    <scope>NUCLEOTIDE SEQUENCE [LARGE SCALE GENOMIC DNA]</scope>
    <source>
        <strain evidence="1">SQ_2022a</strain>
    </source>
</reference>
<proteinExistence type="predicted"/>
<keyword evidence="2" id="KW-1185">Reference proteome</keyword>
<dbReference type="EMBL" id="CM045760">
    <property type="protein sequence ID" value="KAI8025889.1"/>
    <property type="molecule type" value="Genomic_DNA"/>
</dbReference>